<dbReference type="Proteomes" id="UP000004169">
    <property type="component" value="Unassembled WGS sequence"/>
</dbReference>
<evidence type="ECO:0000313" key="1">
    <source>
        <dbReference type="EMBL" id="CCG43175.1"/>
    </source>
</evidence>
<dbReference type="AlphaFoldDB" id="H8FXT7"/>
<dbReference type="OrthoDB" id="9816422at2"/>
<name>H8FXT7_MAGML</name>
<comment type="caution">
    <text evidence="1">The sequence shown here is derived from an EMBL/GenBank/DDBJ whole genome shotgun (WGS) entry which is preliminary data.</text>
</comment>
<sequence>MINTHHAVVITRVMGSLPRSTGSPSGTRAETVELRIPRLRKCRASCCRAAYARFGLNDRQIELIAEAPPKRHYSLQSRRGNRLFDLALGPVVLALCGASSPDDQKLIDRLSSAPDSFLESWLAAKGLPWAVDLIREYVP</sequence>
<reference evidence="1 2" key="1">
    <citation type="journal article" date="2012" name="J. Bacteriol.">
        <title>Draft Genome Sequence of the Purple Photosynthetic Bacterium Phaeospirillum molischianum DSM120, a Particularly Versatile Bacterium.</title>
        <authorList>
            <person name="Duquesne K."/>
            <person name="Prima V."/>
            <person name="Ji B."/>
            <person name="Rouy Z."/>
            <person name="Medigue C."/>
            <person name="Talla E."/>
            <person name="Sturgis J.N."/>
        </authorList>
    </citation>
    <scope>NUCLEOTIDE SEQUENCE [LARGE SCALE GENOMIC DNA]</scope>
    <source>
        <strain evidence="2">DSM120</strain>
    </source>
</reference>
<keyword evidence="2" id="KW-1185">Reference proteome</keyword>
<organism evidence="1 2">
    <name type="scientific">Magnetospirillum molischianum DSM 120</name>
    <dbReference type="NCBI Taxonomy" id="1150626"/>
    <lineage>
        <taxon>Bacteria</taxon>
        <taxon>Pseudomonadati</taxon>
        <taxon>Pseudomonadota</taxon>
        <taxon>Alphaproteobacteria</taxon>
        <taxon>Rhodospirillales</taxon>
        <taxon>Rhodospirillaceae</taxon>
        <taxon>Magnetospirillum</taxon>
    </lineage>
</organism>
<dbReference type="eggNOG" id="COG3451">
    <property type="taxonomic scope" value="Bacteria"/>
</dbReference>
<proteinExistence type="predicted"/>
<protein>
    <submittedName>
        <fullName evidence="1">Uncharacterized protein</fullName>
    </submittedName>
</protein>
<dbReference type="RefSeq" id="WP_002731206.1">
    <property type="nucleotide sequence ID" value="NZ_CAHP01000054.1"/>
</dbReference>
<evidence type="ECO:0000313" key="2">
    <source>
        <dbReference type="Proteomes" id="UP000004169"/>
    </source>
</evidence>
<gene>
    <name evidence="1" type="ORF">PHAMO_580081</name>
</gene>
<accession>H8FXT7</accession>
<dbReference type="EMBL" id="CAHP01000054">
    <property type="protein sequence ID" value="CCG43175.1"/>
    <property type="molecule type" value="Genomic_DNA"/>
</dbReference>
<dbReference type="STRING" id="1150626.PHAMO_580081"/>